<dbReference type="InterPro" id="IPR052346">
    <property type="entry name" value="O-mannosyl-transferase_TMTC"/>
</dbReference>
<dbReference type="InterPro" id="IPR013618">
    <property type="entry name" value="TMTC_DUF1736"/>
</dbReference>
<comment type="similarity">
    <text evidence="4">Belongs to the TMTC family.</text>
</comment>
<keyword evidence="10" id="KW-0256">Endoplasmic reticulum</keyword>
<dbReference type="InterPro" id="IPR011990">
    <property type="entry name" value="TPR-like_helical_dom_sf"/>
</dbReference>
<gene>
    <name evidence="16" type="ORF">TrLO_g13771</name>
</gene>
<protein>
    <recommendedName>
        <fullName evidence="5">dolichyl-phosphate-mannose--protein mannosyltransferase</fullName>
        <ecNumber evidence="5">2.4.1.109</ecNumber>
    </recommendedName>
</protein>
<keyword evidence="7 14" id="KW-0812">Transmembrane</keyword>
<dbReference type="AlphaFoldDB" id="A0A9W7A561"/>
<dbReference type="SMART" id="SM00028">
    <property type="entry name" value="TPR"/>
    <property type="match status" value="6"/>
</dbReference>
<dbReference type="EC" id="2.4.1.109" evidence="5"/>
<dbReference type="EMBL" id="BRXW01000525">
    <property type="protein sequence ID" value="GMH63097.1"/>
    <property type="molecule type" value="Genomic_DNA"/>
</dbReference>
<feature type="transmembrane region" description="Helical" evidence="14">
    <location>
        <begin position="370"/>
        <end position="390"/>
    </location>
</feature>
<dbReference type="Gene3D" id="1.25.40.10">
    <property type="entry name" value="Tetratricopeptide repeat domain"/>
    <property type="match status" value="2"/>
</dbReference>
<sequence length="797" mass="88707">MPKLPPPLSQILQSYPSLLPTLLTFLVHLPTINNGIVWDDRAALTLNPDSLATRSFMDLFKHDFWGQDITHDDSHKSYRPIAIISLRLNVMTTGLNPVPIHLLNIIIHTVIMYLFTILASHVINTYSSYTKPSTKLYLILAINILFSIHPIHTEPVSCIVGRSDLLSGLFYLSTILLYIKSHSTLSTLKKCALLTCSILTGFLSTMSKETGITCFGILVSIEIIKALTPKGKMSSKSSLPLDLKSCAWNLFRHFKIPSVALTSVIMLAAPLLILKVHLALHQNASLYKWSILENDISLLSNRSHRIMSYGYVHFLYFFKLIFPKNLCYDYGWKCINSVLSILDYRNVITLTFYFLVTKLAYEGATNKNGVYLYAGALTVVPFLPASNVFFPVGTILGERLLYLPSMGFCLGFPVILFDFGCYVVSSLQLKKSSIKALSSLILGAAAVIATLCIYKSVFRGLEWKDELTLFQSALTVCPSSLKVLNNLATVLINIDKENAPKAKVHLDKAISMYPDYPSALFNLGLVHYVLQEEELAVERFDASLAIIHYQPKTRAYLAQCLLTIAYKLQKNNQWDLAQEYLGKVLYQSDASIKQGCDLPLVFHVRCAVGHELKLGAESLDYCDMAIHLNEQNKANGGDPNERILIENTHNAAALVLRALSRFDEAAERYRLGLIANPECFELLVNAGGLYGDLGYHDEAMTYYGRALQMSPDSPELITNIGWLLELKGHLQPARQHYIKALELLGDYPHPQIVNNLKNVEVRIEQQMNMPIDEVEGAGAAAVGGGGYAGGNNGNDEL</sequence>
<keyword evidence="17" id="KW-1185">Reference proteome</keyword>
<organism evidence="16 17">
    <name type="scientific">Triparma laevis f. longispina</name>
    <dbReference type="NCBI Taxonomy" id="1714387"/>
    <lineage>
        <taxon>Eukaryota</taxon>
        <taxon>Sar</taxon>
        <taxon>Stramenopiles</taxon>
        <taxon>Ochrophyta</taxon>
        <taxon>Bolidophyceae</taxon>
        <taxon>Parmales</taxon>
        <taxon>Triparmaceae</taxon>
        <taxon>Triparma</taxon>
    </lineage>
</organism>
<feature type="transmembrane region" description="Helical" evidence="14">
    <location>
        <begin position="334"/>
        <end position="355"/>
    </location>
</feature>
<evidence type="ECO:0000256" key="11">
    <source>
        <dbReference type="ARBA" id="ARBA00022989"/>
    </source>
</evidence>
<feature type="transmembrane region" description="Helical" evidence="14">
    <location>
        <begin position="437"/>
        <end position="454"/>
    </location>
</feature>
<comment type="caution">
    <text evidence="16">The sequence shown here is derived from an EMBL/GenBank/DDBJ whole genome shotgun (WGS) entry which is preliminary data.</text>
</comment>
<comment type="pathway">
    <text evidence="3">Protein modification; protein glycosylation.</text>
</comment>
<evidence type="ECO:0000256" key="8">
    <source>
        <dbReference type="ARBA" id="ARBA00022737"/>
    </source>
</evidence>
<evidence type="ECO:0000313" key="17">
    <source>
        <dbReference type="Proteomes" id="UP001165122"/>
    </source>
</evidence>
<dbReference type="InterPro" id="IPR019734">
    <property type="entry name" value="TPR_rpt"/>
</dbReference>
<dbReference type="Pfam" id="PF13432">
    <property type="entry name" value="TPR_16"/>
    <property type="match status" value="1"/>
</dbReference>
<evidence type="ECO:0000259" key="15">
    <source>
        <dbReference type="Pfam" id="PF08409"/>
    </source>
</evidence>
<evidence type="ECO:0000256" key="14">
    <source>
        <dbReference type="SAM" id="Phobius"/>
    </source>
</evidence>
<evidence type="ECO:0000256" key="12">
    <source>
        <dbReference type="ARBA" id="ARBA00023136"/>
    </source>
</evidence>
<evidence type="ECO:0000256" key="3">
    <source>
        <dbReference type="ARBA" id="ARBA00004922"/>
    </source>
</evidence>
<name>A0A9W7A561_9STRA</name>
<dbReference type="GO" id="GO:0016020">
    <property type="term" value="C:membrane"/>
    <property type="evidence" value="ECO:0007669"/>
    <property type="project" value="UniProtKB-SubCell"/>
</dbReference>
<evidence type="ECO:0000256" key="4">
    <source>
        <dbReference type="ARBA" id="ARBA00007882"/>
    </source>
</evidence>
<dbReference type="GO" id="GO:0005783">
    <property type="term" value="C:endoplasmic reticulum"/>
    <property type="evidence" value="ECO:0007669"/>
    <property type="project" value="UniProtKB-SubCell"/>
</dbReference>
<evidence type="ECO:0000256" key="10">
    <source>
        <dbReference type="ARBA" id="ARBA00022824"/>
    </source>
</evidence>
<evidence type="ECO:0000256" key="5">
    <source>
        <dbReference type="ARBA" id="ARBA00012839"/>
    </source>
</evidence>
<feature type="transmembrane region" description="Helical" evidence="14">
    <location>
        <begin position="402"/>
        <end position="425"/>
    </location>
</feature>
<evidence type="ECO:0000256" key="2">
    <source>
        <dbReference type="ARBA" id="ARBA00004240"/>
    </source>
</evidence>
<feature type="repeat" description="TPR" evidence="13">
    <location>
        <begin position="680"/>
        <end position="713"/>
    </location>
</feature>
<evidence type="ECO:0000256" key="6">
    <source>
        <dbReference type="ARBA" id="ARBA00022679"/>
    </source>
</evidence>
<accession>A0A9W7A561</accession>
<feature type="domain" description="DUF1736" evidence="15">
    <location>
        <begin position="289"/>
        <end position="356"/>
    </location>
</feature>
<keyword evidence="9 13" id="KW-0802">TPR repeat</keyword>
<dbReference type="Pfam" id="PF08409">
    <property type="entry name" value="TMTC_DUF1736"/>
    <property type="match status" value="1"/>
</dbReference>
<evidence type="ECO:0000256" key="7">
    <source>
        <dbReference type="ARBA" id="ARBA00022692"/>
    </source>
</evidence>
<keyword evidence="11 14" id="KW-1133">Transmembrane helix</keyword>
<dbReference type="OrthoDB" id="66906at2759"/>
<feature type="transmembrane region" description="Helical" evidence="14">
    <location>
        <begin position="259"/>
        <end position="280"/>
    </location>
</feature>
<keyword evidence="6" id="KW-0808">Transferase</keyword>
<evidence type="ECO:0000313" key="16">
    <source>
        <dbReference type="EMBL" id="GMH63097.1"/>
    </source>
</evidence>
<dbReference type="PANTHER" id="PTHR44227:SF3">
    <property type="entry name" value="PROTEIN O-MANNOSYL-TRANSFERASE TMTC4"/>
    <property type="match status" value="1"/>
</dbReference>
<keyword evidence="12 14" id="KW-0472">Membrane</keyword>
<dbReference type="GO" id="GO:0004169">
    <property type="term" value="F:dolichyl-phosphate-mannose-protein mannosyltransferase activity"/>
    <property type="evidence" value="ECO:0007669"/>
    <property type="project" value="UniProtKB-EC"/>
</dbReference>
<dbReference type="PANTHER" id="PTHR44227">
    <property type="match status" value="1"/>
</dbReference>
<comment type="subcellular location">
    <subcellularLocation>
        <location evidence="2">Endoplasmic reticulum</location>
    </subcellularLocation>
    <subcellularLocation>
        <location evidence="1">Membrane</location>
        <topology evidence="1">Multi-pass membrane protein</topology>
    </subcellularLocation>
</comment>
<evidence type="ECO:0000256" key="1">
    <source>
        <dbReference type="ARBA" id="ARBA00004141"/>
    </source>
</evidence>
<keyword evidence="8" id="KW-0677">Repeat</keyword>
<feature type="transmembrane region" description="Helical" evidence="14">
    <location>
        <begin position="100"/>
        <end position="124"/>
    </location>
</feature>
<reference evidence="17" key="1">
    <citation type="journal article" date="2023" name="Commun. Biol.">
        <title>Genome analysis of Parmales, the sister group of diatoms, reveals the evolutionary specialization of diatoms from phago-mixotrophs to photoautotrophs.</title>
        <authorList>
            <person name="Ban H."/>
            <person name="Sato S."/>
            <person name="Yoshikawa S."/>
            <person name="Yamada K."/>
            <person name="Nakamura Y."/>
            <person name="Ichinomiya M."/>
            <person name="Sato N."/>
            <person name="Blanc-Mathieu R."/>
            <person name="Endo H."/>
            <person name="Kuwata A."/>
            <person name="Ogata H."/>
        </authorList>
    </citation>
    <scope>NUCLEOTIDE SEQUENCE [LARGE SCALE GENOMIC DNA]</scope>
    <source>
        <strain evidence="17">NIES 3700</strain>
    </source>
</reference>
<proteinExistence type="inferred from homology"/>
<evidence type="ECO:0000256" key="9">
    <source>
        <dbReference type="ARBA" id="ARBA00022803"/>
    </source>
</evidence>
<evidence type="ECO:0000256" key="13">
    <source>
        <dbReference type="PROSITE-ProRule" id="PRU00339"/>
    </source>
</evidence>
<feature type="transmembrane region" description="Helical" evidence="14">
    <location>
        <begin position="159"/>
        <end position="179"/>
    </location>
</feature>
<dbReference type="Proteomes" id="UP001165122">
    <property type="component" value="Unassembled WGS sequence"/>
</dbReference>
<feature type="transmembrane region" description="Helical" evidence="14">
    <location>
        <begin position="136"/>
        <end position="153"/>
    </location>
</feature>
<dbReference type="PROSITE" id="PS50005">
    <property type="entry name" value="TPR"/>
    <property type="match status" value="1"/>
</dbReference>
<dbReference type="SUPFAM" id="SSF48452">
    <property type="entry name" value="TPR-like"/>
    <property type="match status" value="1"/>
</dbReference>